<dbReference type="AlphaFoldDB" id="A0AB38A5P8"/>
<sequence>MSKIVVIGANHAGTAASNTILDLYKGNELTIIDQNSNISFLGCGMALWIGKQISGSDGLFYQTKEGFESKGAQVFMETRVDSIDYDAKKVHAIRKDGSEIEESYDKLILATGSLPIIPPFEGRDLENIQQVKLFQDAQAVIDKLKDPSIRKVTVLGAGYIGVELAEAFERNGREVDLIDMAPTCLTGNFDREFSDLMADELERGGVKLHFGEAVLRFEGKNGKVSRVVIDKGGYDADMVVICTGFKPNTELFANQGFEMLKNGALVVDHHQKTSKDDVYAIGDCSATFFNAKDGEESYIALATNAVRSGIVAGHNVCGTALESIGVQGSSGINIYDLKMVSTGLTEEHAKAAGFDAKVSDFTAAQKALFMETDNPEVKIRIVYDATTRKVLGAQMASTYDMTAGIHMYSLAIQEGITIDRLALLDVFFLPHFNQPYNFYTMAAYSAVLNG</sequence>
<keyword evidence="4" id="KW-0274">FAD</keyword>
<evidence type="ECO:0000313" key="13">
    <source>
        <dbReference type="EMBL" id="SEB54149.1"/>
    </source>
</evidence>
<gene>
    <name evidence="13" type="ORF">SAMN04489746_0551</name>
</gene>
<evidence type="ECO:0000256" key="3">
    <source>
        <dbReference type="ARBA" id="ARBA00022630"/>
    </source>
</evidence>
<organism evidence="13 14">
    <name type="scientific">Atopobium minutum</name>
    <dbReference type="NCBI Taxonomy" id="1381"/>
    <lineage>
        <taxon>Bacteria</taxon>
        <taxon>Bacillati</taxon>
        <taxon>Actinomycetota</taxon>
        <taxon>Coriobacteriia</taxon>
        <taxon>Coriobacteriales</taxon>
        <taxon>Atopobiaceae</taxon>
        <taxon>Atopobium</taxon>
    </lineage>
</organism>
<dbReference type="InterPro" id="IPR036188">
    <property type="entry name" value="FAD/NAD-bd_sf"/>
</dbReference>
<feature type="domain" description="FAD/NAD(P)-binding" evidence="12">
    <location>
        <begin position="3"/>
        <end position="309"/>
    </location>
</feature>
<name>A0AB38A5P8_9ACTN</name>
<feature type="domain" description="Pyridine nucleotide-disulphide oxidoreductase dimerisation" evidence="11">
    <location>
        <begin position="335"/>
        <end position="433"/>
    </location>
</feature>
<keyword evidence="7" id="KW-0676">Redox-active center</keyword>
<dbReference type="EMBL" id="FNSH01000001">
    <property type="protein sequence ID" value="SEB54149.1"/>
    <property type="molecule type" value="Genomic_DNA"/>
</dbReference>
<dbReference type="SUPFAM" id="SSF51905">
    <property type="entry name" value="FAD/NAD(P)-binding domain"/>
    <property type="match status" value="1"/>
</dbReference>
<evidence type="ECO:0000256" key="6">
    <source>
        <dbReference type="ARBA" id="ARBA00023027"/>
    </source>
</evidence>
<dbReference type="Pfam" id="PF07992">
    <property type="entry name" value="Pyr_redox_2"/>
    <property type="match status" value="1"/>
</dbReference>
<dbReference type="NCBIfam" id="NF046103">
    <property type="entry name" value="NOXase_Strep"/>
    <property type="match status" value="1"/>
</dbReference>
<dbReference type="Gene3D" id="3.30.390.30">
    <property type="match status" value="1"/>
</dbReference>
<evidence type="ECO:0000256" key="9">
    <source>
        <dbReference type="ARBA" id="ARBA00039201"/>
    </source>
</evidence>
<evidence type="ECO:0000256" key="1">
    <source>
        <dbReference type="ARBA" id="ARBA00001974"/>
    </source>
</evidence>
<evidence type="ECO:0000259" key="12">
    <source>
        <dbReference type="Pfam" id="PF07992"/>
    </source>
</evidence>
<evidence type="ECO:0000256" key="2">
    <source>
        <dbReference type="ARBA" id="ARBA00009130"/>
    </source>
</evidence>
<proteinExistence type="inferred from homology"/>
<dbReference type="InterPro" id="IPR016156">
    <property type="entry name" value="FAD/NAD-linked_Rdtase_dimer_sf"/>
</dbReference>
<keyword evidence="5" id="KW-0560">Oxidoreductase</keyword>
<evidence type="ECO:0000256" key="7">
    <source>
        <dbReference type="ARBA" id="ARBA00023284"/>
    </source>
</evidence>
<comment type="catalytic activity">
    <reaction evidence="10">
        <text>2 NADH + O2 + 2 H(+) = 2 NAD(+) + 2 H2O</text>
        <dbReference type="Rhea" id="RHEA:37799"/>
        <dbReference type="ChEBI" id="CHEBI:15377"/>
        <dbReference type="ChEBI" id="CHEBI:15378"/>
        <dbReference type="ChEBI" id="CHEBI:15379"/>
        <dbReference type="ChEBI" id="CHEBI:57540"/>
        <dbReference type="ChEBI" id="CHEBI:57945"/>
        <dbReference type="EC" id="1.6.3.4"/>
    </reaction>
</comment>
<evidence type="ECO:0000256" key="8">
    <source>
        <dbReference type="ARBA" id="ARBA00039092"/>
    </source>
</evidence>
<evidence type="ECO:0000256" key="5">
    <source>
        <dbReference type="ARBA" id="ARBA00023002"/>
    </source>
</evidence>
<dbReference type="InterPro" id="IPR023753">
    <property type="entry name" value="FAD/NAD-binding_dom"/>
</dbReference>
<dbReference type="PANTHER" id="PTHR43429">
    <property type="entry name" value="PYRIDINE NUCLEOTIDE-DISULFIDE OXIDOREDUCTASE DOMAIN-CONTAINING"/>
    <property type="match status" value="1"/>
</dbReference>
<comment type="cofactor">
    <cofactor evidence="1">
        <name>FAD</name>
        <dbReference type="ChEBI" id="CHEBI:57692"/>
    </cofactor>
</comment>
<keyword evidence="3" id="KW-0285">Flavoprotein</keyword>
<evidence type="ECO:0000259" key="11">
    <source>
        <dbReference type="Pfam" id="PF02852"/>
    </source>
</evidence>
<dbReference type="InterPro" id="IPR004099">
    <property type="entry name" value="Pyr_nucl-diS_OxRdtase_dimer"/>
</dbReference>
<dbReference type="RefSeq" id="WP_057002063.1">
    <property type="nucleotide sequence ID" value="NZ_FNSH01000001.1"/>
</dbReference>
<dbReference type="InterPro" id="IPR050260">
    <property type="entry name" value="FAD-bd_OxRdtase"/>
</dbReference>
<keyword evidence="6" id="KW-0520">NAD</keyword>
<evidence type="ECO:0000256" key="10">
    <source>
        <dbReference type="ARBA" id="ARBA00047360"/>
    </source>
</evidence>
<comment type="similarity">
    <text evidence="2">Belongs to the class-III pyridine nucleotide-disulfide oxidoreductase family.</text>
</comment>
<protein>
    <recommendedName>
        <fullName evidence="9">NADH oxidase</fullName>
        <ecNumber evidence="8">1.6.3.4</ecNumber>
    </recommendedName>
</protein>
<dbReference type="PRINTS" id="PR00368">
    <property type="entry name" value="FADPNR"/>
</dbReference>
<evidence type="ECO:0000256" key="4">
    <source>
        <dbReference type="ARBA" id="ARBA00022827"/>
    </source>
</evidence>
<dbReference type="Gene3D" id="3.50.50.60">
    <property type="entry name" value="FAD/NAD(P)-binding domain"/>
    <property type="match status" value="2"/>
</dbReference>
<dbReference type="PANTHER" id="PTHR43429:SF1">
    <property type="entry name" value="NAD(P)H SULFUR OXIDOREDUCTASE (COA-DEPENDENT)"/>
    <property type="match status" value="1"/>
</dbReference>
<dbReference type="Proteomes" id="UP000183687">
    <property type="component" value="Unassembled WGS sequence"/>
</dbReference>
<dbReference type="SUPFAM" id="SSF55424">
    <property type="entry name" value="FAD/NAD-linked reductases, dimerisation (C-terminal) domain"/>
    <property type="match status" value="1"/>
</dbReference>
<dbReference type="GO" id="GO:0016491">
    <property type="term" value="F:oxidoreductase activity"/>
    <property type="evidence" value="ECO:0007669"/>
    <property type="project" value="UniProtKB-KW"/>
</dbReference>
<dbReference type="InterPro" id="IPR058076">
    <property type="entry name" value="NOXase"/>
</dbReference>
<evidence type="ECO:0000313" key="14">
    <source>
        <dbReference type="Proteomes" id="UP000183687"/>
    </source>
</evidence>
<reference evidence="13 14" key="1">
    <citation type="submission" date="2016-10" db="EMBL/GenBank/DDBJ databases">
        <authorList>
            <person name="Varghese N."/>
            <person name="Submissions S."/>
        </authorList>
    </citation>
    <scope>NUCLEOTIDE SEQUENCE [LARGE SCALE GENOMIC DNA]</scope>
    <source>
        <strain evidence="13 14">DSM 20586</strain>
    </source>
</reference>
<dbReference type="PRINTS" id="PR00411">
    <property type="entry name" value="PNDRDTASEI"/>
</dbReference>
<dbReference type="EC" id="1.6.3.4" evidence="8"/>
<accession>A0AB38A5P8</accession>
<comment type="caution">
    <text evidence="13">The sequence shown here is derived from an EMBL/GenBank/DDBJ whole genome shotgun (WGS) entry which is preliminary data.</text>
</comment>
<dbReference type="Pfam" id="PF02852">
    <property type="entry name" value="Pyr_redox_dim"/>
    <property type="match status" value="1"/>
</dbReference>